<dbReference type="GO" id="GO:0005634">
    <property type="term" value="C:nucleus"/>
    <property type="evidence" value="ECO:0007669"/>
    <property type="project" value="TreeGrafter"/>
</dbReference>
<dbReference type="PANTHER" id="PTHR12801:SF112">
    <property type="entry name" value="RNA EXONUCLEASE 3"/>
    <property type="match status" value="1"/>
</dbReference>
<name>A0A9P8WAB9_9HYPO</name>
<accession>A0A9P8WAB9</accession>
<comment type="caution">
    <text evidence="7">The sequence shown here is derived from an EMBL/GenBank/DDBJ whole genome shotgun (WGS) entry which is preliminary data.</text>
</comment>
<evidence type="ECO:0000259" key="6">
    <source>
        <dbReference type="SMART" id="SM00479"/>
    </source>
</evidence>
<feature type="domain" description="Exonuclease" evidence="6">
    <location>
        <begin position="414"/>
        <end position="612"/>
    </location>
</feature>
<keyword evidence="2" id="KW-0540">Nuclease</keyword>
<keyword evidence="4" id="KW-0269">Exonuclease</keyword>
<dbReference type="InterPro" id="IPR047021">
    <property type="entry name" value="REXO1/3/4-like"/>
</dbReference>
<dbReference type="CDD" id="cd06145">
    <property type="entry name" value="REX1_like"/>
    <property type="match status" value="1"/>
</dbReference>
<dbReference type="Gene3D" id="3.30.420.10">
    <property type="entry name" value="Ribonuclease H-like superfamily/Ribonuclease H"/>
    <property type="match status" value="1"/>
</dbReference>
<feature type="region of interest" description="Disordered" evidence="5">
    <location>
        <begin position="25"/>
        <end position="152"/>
    </location>
</feature>
<reference evidence="7 8" key="1">
    <citation type="journal article" date="2021" name="Nat. Commun.">
        <title>Genetic determinants of endophytism in the Arabidopsis root mycobiome.</title>
        <authorList>
            <person name="Mesny F."/>
            <person name="Miyauchi S."/>
            <person name="Thiergart T."/>
            <person name="Pickel B."/>
            <person name="Atanasova L."/>
            <person name="Karlsson M."/>
            <person name="Huettel B."/>
            <person name="Barry K.W."/>
            <person name="Haridas S."/>
            <person name="Chen C."/>
            <person name="Bauer D."/>
            <person name="Andreopoulos W."/>
            <person name="Pangilinan J."/>
            <person name="LaButti K."/>
            <person name="Riley R."/>
            <person name="Lipzen A."/>
            <person name="Clum A."/>
            <person name="Drula E."/>
            <person name="Henrissat B."/>
            <person name="Kohler A."/>
            <person name="Grigoriev I.V."/>
            <person name="Martin F.M."/>
            <person name="Hacquard S."/>
        </authorList>
    </citation>
    <scope>NUCLEOTIDE SEQUENCE [LARGE SCALE GENOMIC DNA]</scope>
    <source>
        <strain evidence="7 8">MPI-CAGE-CH-0241</strain>
    </source>
</reference>
<evidence type="ECO:0000256" key="3">
    <source>
        <dbReference type="ARBA" id="ARBA00022801"/>
    </source>
</evidence>
<dbReference type="InterPro" id="IPR013520">
    <property type="entry name" value="Ribonucl_H"/>
</dbReference>
<evidence type="ECO:0000256" key="4">
    <source>
        <dbReference type="ARBA" id="ARBA00022839"/>
    </source>
</evidence>
<dbReference type="InterPro" id="IPR012337">
    <property type="entry name" value="RNaseH-like_sf"/>
</dbReference>
<dbReference type="Proteomes" id="UP000777438">
    <property type="component" value="Unassembled WGS sequence"/>
</dbReference>
<comment type="similarity">
    <text evidence="1">Belongs to the REXO1/REXO3 family.</text>
</comment>
<feature type="compositionally biased region" description="Low complexity" evidence="5">
    <location>
        <begin position="103"/>
        <end position="136"/>
    </location>
</feature>
<dbReference type="PANTHER" id="PTHR12801">
    <property type="entry name" value="RNA EXONUCLEASE REXO1 / RECO3 FAMILY MEMBER-RELATED"/>
    <property type="match status" value="1"/>
</dbReference>
<feature type="compositionally biased region" description="Polar residues" evidence="5">
    <location>
        <begin position="65"/>
        <end position="87"/>
    </location>
</feature>
<dbReference type="EMBL" id="JAGPYM010000008">
    <property type="protein sequence ID" value="KAH6891456.1"/>
    <property type="molecule type" value="Genomic_DNA"/>
</dbReference>
<evidence type="ECO:0000256" key="1">
    <source>
        <dbReference type="ARBA" id="ARBA00006357"/>
    </source>
</evidence>
<dbReference type="GO" id="GO:0003676">
    <property type="term" value="F:nucleic acid binding"/>
    <property type="evidence" value="ECO:0007669"/>
    <property type="project" value="InterPro"/>
</dbReference>
<dbReference type="AlphaFoldDB" id="A0A9P8WAB9"/>
<proteinExistence type="inferred from homology"/>
<protein>
    <recommendedName>
        <fullName evidence="6">Exonuclease domain-containing protein</fullName>
    </recommendedName>
</protein>
<keyword evidence="8" id="KW-1185">Reference proteome</keyword>
<dbReference type="GO" id="GO:0004527">
    <property type="term" value="F:exonuclease activity"/>
    <property type="evidence" value="ECO:0007669"/>
    <property type="project" value="UniProtKB-KW"/>
</dbReference>
<dbReference type="InterPro" id="IPR036397">
    <property type="entry name" value="RNaseH_sf"/>
</dbReference>
<sequence>MSLSLKHIPCPAGNKCTAFHCIFGHESDQPPAPAPSVPEKPASRKNGLQDSLADQDGPRKRVRTDPTSPSETKTAANSNRVSSTKPESATRPVSPPPMKKKVPSPVQHQATPSSSSSALASRHPSSSSQSRPSLPTKAAQPKPKKIESLNPRLMKKNPASHEIRIRLVKMLHSEFTRLNNEVKKAPKDDEKDLILSDQDLIVRALDKEEHTGLHRTAVYSNVMKNMVMQYKRMKVDAWKEELKDEMKKQQTEDGAPEPPKKLETGLTSLQELELARRLLTPIDELSNHGYVPAVPSDEAIEKARQGVEASKGWEKCDRCQQRFQVFPGRREEDGALTSTGSCTFHWGKTYLAPKAPGDLSRRPKRYLCCGEDVGDSIGCYTDDHHVFKTSDPKRLASVLNFAETPQNPLAPSDRAVAFDCEMGYTVYGMELIRLTATSWPTGEELLDILVRPVGEILDLNSRYSGVWPDDLAQAEPWTVDDGLKPAKSGDEGGSEAGEIKPIKKKLKIVSSPEVARDLLFSLISPTTPLIGHGLENDLNAVRIVHPTIIDTVLLYPHKAGLPYRYGLKHLMDAHLDRKIQQETGPKMLGHDSAEDARAAGDLVRLKVKHLWRDMQLNGWKLVDGDFIDPKKDLNKEGGLTEEFIET</sequence>
<gene>
    <name evidence="7" type="ORF">B0T10DRAFT_312826</name>
</gene>
<evidence type="ECO:0000256" key="5">
    <source>
        <dbReference type="SAM" id="MobiDB-lite"/>
    </source>
</evidence>
<dbReference type="InterPro" id="IPR034922">
    <property type="entry name" value="REX1-like_exo"/>
</dbReference>
<dbReference type="OrthoDB" id="3996471at2759"/>
<keyword evidence="3" id="KW-0378">Hydrolase</keyword>
<evidence type="ECO:0000256" key="2">
    <source>
        <dbReference type="ARBA" id="ARBA00022722"/>
    </source>
</evidence>
<evidence type="ECO:0000313" key="7">
    <source>
        <dbReference type="EMBL" id="KAH6891456.1"/>
    </source>
</evidence>
<evidence type="ECO:0000313" key="8">
    <source>
        <dbReference type="Proteomes" id="UP000777438"/>
    </source>
</evidence>
<organism evidence="7 8">
    <name type="scientific">Thelonectria olida</name>
    <dbReference type="NCBI Taxonomy" id="1576542"/>
    <lineage>
        <taxon>Eukaryota</taxon>
        <taxon>Fungi</taxon>
        <taxon>Dikarya</taxon>
        <taxon>Ascomycota</taxon>
        <taxon>Pezizomycotina</taxon>
        <taxon>Sordariomycetes</taxon>
        <taxon>Hypocreomycetidae</taxon>
        <taxon>Hypocreales</taxon>
        <taxon>Nectriaceae</taxon>
        <taxon>Thelonectria</taxon>
    </lineage>
</organism>
<dbReference type="SMART" id="SM00479">
    <property type="entry name" value="EXOIII"/>
    <property type="match status" value="1"/>
</dbReference>
<dbReference type="SUPFAM" id="SSF53098">
    <property type="entry name" value="Ribonuclease H-like"/>
    <property type="match status" value="1"/>
</dbReference>